<dbReference type="EMBL" id="MU864972">
    <property type="protein sequence ID" value="KAK4462461.1"/>
    <property type="molecule type" value="Genomic_DNA"/>
</dbReference>
<dbReference type="PROSITE" id="PS50048">
    <property type="entry name" value="ZN2_CY6_FUNGAL_2"/>
    <property type="match status" value="1"/>
</dbReference>
<dbReference type="SUPFAM" id="SSF57701">
    <property type="entry name" value="Zn2/Cys6 DNA-binding domain"/>
    <property type="match status" value="1"/>
</dbReference>
<sequence>MLIYTRLAPPKEPKRRSRGGCSFCKEKKKKCDENRPKCSRCDEHGVECTYAAVKPRQRRRRDPLRLGLLTAGTPSEQYSTPRRLSEVSYFSNDCDYFRWRDDDHGRAASKGVDDAAIFSPLSPTFAGFPMLDFAPNDFAAGYPENDDSGVFTDAPHEEPVIDENDTPSNNAIVSRPRSPSPDMALISPLLVGPPFLEFTAPVYSEFSERPNRRALIDHFCNVLSHRIVFREETGNPFQQLILPLTRKSPPVMNAIFALASAHLEYRGVENPEKSLYFHNRAIQGVGQLIQQNDKVNRNEILAAIMLLVYYECLVQKGHSNIVAGHLKGFLTIMCTTVPEPLDPTGIFLERAFRFYDVITALSNGTSPLSSPPSASHLLPLSPLGAPTTSPLSNVDTLLGMSTTLWPIIHRLSTLLPLKSELDQSSSSSSSSSSCSSSSKMAVLRTEFSSTAQAIERALNDWEPSSTPASNSNIQSIYHNALSYRHASLLYLYRTVLGHTRLHPLVQKHMRITLEHCDATVKHKGPMSALLWPLFVASVEAVEKEDRELAEKVFGEVERRQGMTNIGEAWEVVRGVWGRDDETRPKGAELGGETEGETVKNGEEIWRAVGREMGVSIVFG</sequence>
<dbReference type="PANTHER" id="PTHR37534">
    <property type="entry name" value="TRANSCRIPTIONAL ACTIVATOR PROTEIN UGA3"/>
    <property type="match status" value="1"/>
</dbReference>
<keyword evidence="5" id="KW-0804">Transcription</keyword>
<dbReference type="PANTHER" id="PTHR37534:SF15">
    <property type="entry name" value="ZN(II)2CYS6 TRANSCRIPTION FACTOR (EUROFUNG)"/>
    <property type="match status" value="1"/>
</dbReference>
<evidence type="ECO:0000256" key="5">
    <source>
        <dbReference type="ARBA" id="ARBA00023163"/>
    </source>
</evidence>
<reference evidence="9" key="2">
    <citation type="submission" date="2023-06" db="EMBL/GenBank/DDBJ databases">
        <authorList>
            <consortium name="Lawrence Berkeley National Laboratory"/>
            <person name="Mondo S.J."/>
            <person name="Hensen N."/>
            <person name="Bonometti L."/>
            <person name="Westerberg I."/>
            <person name="Brannstrom I.O."/>
            <person name="Guillou S."/>
            <person name="Cros-Aarteil S."/>
            <person name="Calhoun S."/>
            <person name="Haridas S."/>
            <person name="Kuo A."/>
            <person name="Pangilinan J."/>
            <person name="Riley R."/>
            <person name="Labutti K."/>
            <person name="Andreopoulos B."/>
            <person name="Lipzen A."/>
            <person name="Chen C."/>
            <person name="Yanf M."/>
            <person name="Daum C."/>
            <person name="Ng V."/>
            <person name="Clum A."/>
            <person name="Steindorff A."/>
            <person name="Ohm R."/>
            <person name="Martin F."/>
            <person name="Silar P."/>
            <person name="Natvig D."/>
            <person name="Lalanne C."/>
            <person name="Gautier V."/>
            <person name="Ament-Velasquez S.L."/>
            <person name="Kruys A."/>
            <person name="Hutchinson M.I."/>
            <person name="Powell A.J."/>
            <person name="Barry K."/>
            <person name="Miller A.N."/>
            <person name="Grigoriev I.V."/>
            <person name="Debuchy R."/>
            <person name="Gladieux P."/>
            <person name="Thoren M.H."/>
            <person name="Johannesson H."/>
        </authorList>
    </citation>
    <scope>NUCLEOTIDE SEQUENCE</scope>
    <source>
        <strain evidence="9">PSN324</strain>
    </source>
</reference>
<keyword evidence="2" id="KW-0862">Zinc</keyword>
<evidence type="ECO:0000313" key="10">
    <source>
        <dbReference type="Proteomes" id="UP001321749"/>
    </source>
</evidence>
<dbReference type="Gene3D" id="4.10.240.10">
    <property type="entry name" value="Zn(2)-C6 fungal-type DNA-binding domain"/>
    <property type="match status" value="1"/>
</dbReference>
<keyword evidence="4" id="KW-0238">DNA-binding</keyword>
<dbReference type="GO" id="GO:0045944">
    <property type="term" value="P:positive regulation of transcription by RNA polymerase II"/>
    <property type="evidence" value="ECO:0007669"/>
    <property type="project" value="TreeGrafter"/>
</dbReference>
<dbReference type="GO" id="GO:0000981">
    <property type="term" value="F:DNA-binding transcription factor activity, RNA polymerase II-specific"/>
    <property type="evidence" value="ECO:0007669"/>
    <property type="project" value="InterPro"/>
</dbReference>
<organism evidence="9 10">
    <name type="scientific">Cladorrhinum samala</name>
    <dbReference type="NCBI Taxonomy" id="585594"/>
    <lineage>
        <taxon>Eukaryota</taxon>
        <taxon>Fungi</taxon>
        <taxon>Dikarya</taxon>
        <taxon>Ascomycota</taxon>
        <taxon>Pezizomycotina</taxon>
        <taxon>Sordariomycetes</taxon>
        <taxon>Sordariomycetidae</taxon>
        <taxon>Sordariales</taxon>
        <taxon>Podosporaceae</taxon>
        <taxon>Cladorrhinum</taxon>
    </lineage>
</organism>
<dbReference type="Pfam" id="PF00172">
    <property type="entry name" value="Zn_clus"/>
    <property type="match status" value="1"/>
</dbReference>
<dbReference type="Pfam" id="PF11951">
    <property type="entry name" value="Fungal_trans_2"/>
    <property type="match status" value="1"/>
</dbReference>
<dbReference type="GO" id="GO:0005634">
    <property type="term" value="C:nucleus"/>
    <property type="evidence" value="ECO:0007669"/>
    <property type="project" value="UniProtKB-SubCell"/>
</dbReference>
<dbReference type="PROSITE" id="PS00463">
    <property type="entry name" value="ZN2_CY6_FUNGAL_1"/>
    <property type="match status" value="1"/>
</dbReference>
<dbReference type="CDD" id="cd12148">
    <property type="entry name" value="fungal_TF_MHR"/>
    <property type="match status" value="1"/>
</dbReference>
<dbReference type="CDD" id="cd00067">
    <property type="entry name" value="GAL4"/>
    <property type="match status" value="1"/>
</dbReference>
<dbReference type="AlphaFoldDB" id="A0AAV9HNU7"/>
<keyword evidence="10" id="KW-1185">Reference proteome</keyword>
<dbReference type="GO" id="GO:0000976">
    <property type="term" value="F:transcription cis-regulatory region binding"/>
    <property type="evidence" value="ECO:0007669"/>
    <property type="project" value="TreeGrafter"/>
</dbReference>
<evidence type="ECO:0000259" key="8">
    <source>
        <dbReference type="PROSITE" id="PS50048"/>
    </source>
</evidence>
<feature type="domain" description="Zn(2)-C6 fungal-type" evidence="8">
    <location>
        <begin position="20"/>
        <end position="50"/>
    </location>
</feature>
<dbReference type="InterPro" id="IPR021858">
    <property type="entry name" value="Fun_TF"/>
</dbReference>
<comment type="subcellular location">
    <subcellularLocation>
        <location evidence="1">Nucleus</location>
    </subcellularLocation>
</comment>
<evidence type="ECO:0000256" key="6">
    <source>
        <dbReference type="ARBA" id="ARBA00023242"/>
    </source>
</evidence>
<protein>
    <recommendedName>
        <fullName evidence="8">Zn(2)-C6 fungal-type domain-containing protein</fullName>
    </recommendedName>
</protein>
<proteinExistence type="predicted"/>
<evidence type="ECO:0000256" key="2">
    <source>
        <dbReference type="ARBA" id="ARBA00022833"/>
    </source>
</evidence>
<evidence type="ECO:0000256" key="4">
    <source>
        <dbReference type="ARBA" id="ARBA00023125"/>
    </source>
</evidence>
<feature type="region of interest" description="Disordered" evidence="7">
    <location>
        <begin position="1"/>
        <end position="20"/>
    </location>
</feature>
<dbReference type="InterPro" id="IPR036864">
    <property type="entry name" value="Zn2-C6_fun-type_DNA-bd_sf"/>
</dbReference>
<evidence type="ECO:0000256" key="7">
    <source>
        <dbReference type="SAM" id="MobiDB-lite"/>
    </source>
</evidence>
<gene>
    <name evidence="9" type="ORF">QBC42DRAFT_80016</name>
</gene>
<evidence type="ECO:0000313" key="9">
    <source>
        <dbReference type="EMBL" id="KAK4462461.1"/>
    </source>
</evidence>
<dbReference type="Proteomes" id="UP001321749">
    <property type="component" value="Unassembled WGS sequence"/>
</dbReference>
<dbReference type="GO" id="GO:0008270">
    <property type="term" value="F:zinc ion binding"/>
    <property type="evidence" value="ECO:0007669"/>
    <property type="project" value="InterPro"/>
</dbReference>
<comment type="caution">
    <text evidence="9">The sequence shown here is derived from an EMBL/GenBank/DDBJ whole genome shotgun (WGS) entry which is preliminary data.</text>
</comment>
<keyword evidence="3" id="KW-0805">Transcription regulation</keyword>
<dbReference type="SMART" id="SM00066">
    <property type="entry name" value="GAL4"/>
    <property type="match status" value="1"/>
</dbReference>
<dbReference type="InterPro" id="IPR001138">
    <property type="entry name" value="Zn2Cys6_DnaBD"/>
</dbReference>
<reference evidence="9" key="1">
    <citation type="journal article" date="2023" name="Mol. Phylogenet. Evol.">
        <title>Genome-scale phylogeny and comparative genomics of the fungal order Sordariales.</title>
        <authorList>
            <person name="Hensen N."/>
            <person name="Bonometti L."/>
            <person name="Westerberg I."/>
            <person name="Brannstrom I.O."/>
            <person name="Guillou S."/>
            <person name="Cros-Aarteil S."/>
            <person name="Calhoun S."/>
            <person name="Haridas S."/>
            <person name="Kuo A."/>
            <person name="Mondo S."/>
            <person name="Pangilinan J."/>
            <person name="Riley R."/>
            <person name="LaButti K."/>
            <person name="Andreopoulos B."/>
            <person name="Lipzen A."/>
            <person name="Chen C."/>
            <person name="Yan M."/>
            <person name="Daum C."/>
            <person name="Ng V."/>
            <person name="Clum A."/>
            <person name="Steindorff A."/>
            <person name="Ohm R.A."/>
            <person name="Martin F."/>
            <person name="Silar P."/>
            <person name="Natvig D.O."/>
            <person name="Lalanne C."/>
            <person name="Gautier V."/>
            <person name="Ament-Velasquez S.L."/>
            <person name="Kruys A."/>
            <person name="Hutchinson M.I."/>
            <person name="Powell A.J."/>
            <person name="Barry K."/>
            <person name="Miller A.N."/>
            <person name="Grigoriev I.V."/>
            <person name="Debuchy R."/>
            <person name="Gladieux P."/>
            <person name="Hiltunen Thoren M."/>
            <person name="Johannesson H."/>
        </authorList>
    </citation>
    <scope>NUCLEOTIDE SEQUENCE</scope>
    <source>
        <strain evidence="9">PSN324</strain>
    </source>
</reference>
<name>A0AAV9HNU7_9PEZI</name>
<evidence type="ECO:0000256" key="3">
    <source>
        <dbReference type="ARBA" id="ARBA00023015"/>
    </source>
</evidence>
<evidence type="ECO:0000256" key="1">
    <source>
        <dbReference type="ARBA" id="ARBA00004123"/>
    </source>
</evidence>
<accession>A0AAV9HNU7</accession>
<keyword evidence="6" id="KW-0539">Nucleus</keyword>